<name>A0A383DF17_9ZZZZ</name>
<proteinExistence type="predicted"/>
<dbReference type="EMBL" id="UINC01216796">
    <property type="protein sequence ID" value="SVE43082.1"/>
    <property type="molecule type" value="Genomic_DNA"/>
</dbReference>
<reference evidence="1" key="1">
    <citation type="submission" date="2018-05" db="EMBL/GenBank/DDBJ databases">
        <authorList>
            <person name="Lanie J.A."/>
            <person name="Ng W.-L."/>
            <person name="Kazmierczak K.M."/>
            <person name="Andrzejewski T.M."/>
            <person name="Davidsen T.M."/>
            <person name="Wayne K.J."/>
            <person name="Tettelin H."/>
            <person name="Glass J.I."/>
            <person name="Rusch D."/>
            <person name="Podicherti R."/>
            <person name="Tsui H.-C.T."/>
            <person name="Winkler M.E."/>
        </authorList>
    </citation>
    <scope>NUCLEOTIDE SEQUENCE</scope>
</reference>
<sequence length="44" mass="4938">MGLHQQDSSAQQIFQGYHHLLSADYLDPCPADYSSRRSSTLAEL</sequence>
<protein>
    <submittedName>
        <fullName evidence="1">Uncharacterized protein</fullName>
    </submittedName>
</protein>
<dbReference type="AlphaFoldDB" id="A0A383DF17"/>
<accession>A0A383DF17</accession>
<evidence type="ECO:0000313" key="1">
    <source>
        <dbReference type="EMBL" id="SVE43082.1"/>
    </source>
</evidence>
<organism evidence="1">
    <name type="scientific">marine metagenome</name>
    <dbReference type="NCBI Taxonomy" id="408172"/>
    <lineage>
        <taxon>unclassified sequences</taxon>
        <taxon>metagenomes</taxon>
        <taxon>ecological metagenomes</taxon>
    </lineage>
</organism>
<gene>
    <name evidence="1" type="ORF">METZ01_LOCUS495936</name>
</gene>
<feature type="non-terminal residue" evidence="1">
    <location>
        <position position="44"/>
    </location>
</feature>